<evidence type="ECO:0000313" key="4">
    <source>
        <dbReference type="Proteomes" id="UP001231518"/>
    </source>
</evidence>
<reference evidence="3" key="1">
    <citation type="submission" date="2023-03" db="EMBL/GenBank/DDBJ databases">
        <title>Chromosome-level genomes of two armyworms, Mythimna separata and Mythimna loreyi, provide insights into the biosynthesis and reception of sex pheromones.</title>
        <authorList>
            <person name="Zhao H."/>
        </authorList>
    </citation>
    <scope>NUCLEOTIDE SEQUENCE</scope>
    <source>
        <strain evidence="3">BeijingLab</strain>
        <tissue evidence="3">Pupa</tissue>
    </source>
</reference>
<keyword evidence="1" id="KW-0175">Coiled coil</keyword>
<dbReference type="EMBL" id="JARGEI010000011">
    <property type="protein sequence ID" value="KAJ8723721.1"/>
    <property type="molecule type" value="Genomic_DNA"/>
</dbReference>
<dbReference type="CDD" id="cd15489">
    <property type="entry name" value="PHD_SF"/>
    <property type="match status" value="1"/>
</dbReference>
<gene>
    <name evidence="3" type="ORF">PYW07_007701</name>
</gene>
<accession>A0AAD8DTZ8</accession>
<evidence type="ECO:0000313" key="3">
    <source>
        <dbReference type="EMBL" id="KAJ8723721.1"/>
    </source>
</evidence>
<name>A0AAD8DTZ8_MYTSE</name>
<sequence>MNTYKCGACEDPLSDGAHCTVCNRELHFHCAGITETGYRKLGDRKHTWRCSKCKISASNQPPVSPRPESESAILLEIRALAEKLAPLDFLKEEITVLRAEFTDLRLSLSETNKELKDFNAKIRDMEARLKHVEKVQEQVDILQTRLDKLEDENNTKEQWTRMNNIEIKGIPQSNHENLFDIVGKIGTKIAYPVSKAQINFINRVPTREKDRAKPIIVSFCNRYVKEDFIAAARLLSKAAPLTTGQIGLAGNQRIYVNDHLTLQNKALLSKTKKAAAETDFRYVWVKHSKVHARKDDTSPAIVLKSEKDLIKIK</sequence>
<proteinExistence type="predicted"/>
<protein>
    <recommendedName>
        <fullName evidence="2">FP protein C-terminal domain-containing protein</fullName>
    </recommendedName>
</protein>
<dbReference type="Gene3D" id="1.10.287.1490">
    <property type="match status" value="1"/>
</dbReference>
<comment type="caution">
    <text evidence="3">The sequence shown here is derived from an EMBL/GenBank/DDBJ whole genome shotgun (WGS) entry which is preliminary data.</text>
</comment>
<dbReference type="SUPFAM" id="SSF57903">
    <property type="entry name" value="FYVE/PHD zinc finger"/>
    <property type="match status" value="1"/>
</dbReference>
<keyword evidence="4" id="KW-1185">Reference proteome</keyword>
<evidence type="ECO:0000256" key="1">
    <source>
        <dbReference type="SAM" id="Coils"/>
    </source>
</evidence>
<feature type="domain" description="FP protein C-terminal" evidence="2">
    <location>
        <begin position="261"/>
        <end position="313"/>
    </location>
</feature>
<organism evidence="3 4">
    <name type="scientific">Mythimna separata</name>
    <name type="common">Oriental armyworm</name>
    <name type="synonym">Pseudaletia separata</name>
    <dbReference type="NCBI Taxonomy" id="271217"/>
    <lineage>
        <taxon>Eukaryota</taxon>
        <taxon>Metazoa</taxon>
        <taxon>Ecdysozoa</taxon>
        <taxon>Arthropoda</taxon>
        <taxon>Hexapoda</taxon>
        <taxon>Insecta</taxon>
        <taxon>Pterygota</taxon>
        <taxon>Neoptera</taxon>
        <taxon>Endopterygota</taxon>
        <taxon>Lepidoptera</taxon>
        <taxon>Glossata</taxon>
        <taxon>Ditrysia</taxon>
        <taxon>Noctuoidea</taxon>
        <taxon>Noctuidae</taxon>
        <taxon>Noctuinae</taxon>
        <taxon>Hadenini</taxon>
        <taxon>Mythimna</taxon>
    </lineage>
</organism>
<dbReference type="Pfam" id="PF25298">
    <property type="entry name" value="Baculo_FP_2nd"/>
    <property type="match status" value="1"/>
</dbReference>
<dbReference type="PANTHER" id="PTHR11505">
    <property type="entry name" value="L1 TRANSPOSABLE ELEMENT-RELATED"/>
    <property type="match status" value="1"/>
</dbReference>
<dbReference type="Gene3D" id="3.30.40.10">
    <property type="entry name" value="Zinc/RING finger domain, C3HC4 (zinc finger)"/>
    <property type="match status" value="1"/>
</dbReference>
<dbReference type="InterPro" id="IPR004244">
    <property type="entry name" value="Transposase_22"/>
</dbReference>
<dbReference type="AlphaFoldDB" id="A0AAD8DTZ8"/>
<dbReference type="InterPro" id="IPR057251">
    <property type="entry name" value="FP_C"/>
</dbReference>
<dbReference type="InterPro" id="IPR013083">
    <property type="entry name" value="Znf_RING/FYVE/PHD"/>
</dbReference>
<evidence type="ECO:0000259" key="2">
    <source>
        <dbReference type="Pfam" id="PF25298"/>
    </source>
</evidence>
<dbReference type="Proteomes" id="UP001231518">
    <property type="component" value="Chromosome 20"/>
</dbReference>
<dbReference type="InterPro" id="IPR011011">
    <property type="entry name" value="Znf_FYVE_PHD"/>
</dbReference>
<feature type="coiled-coil region" evidence="1">
    <location>
        <begin position="108"/>
        <end position="152"/>
    </location>
</feature>